<organism evidence="6 7">
    <name type="scientific">Pyrococcus yayanosii (strain CH1 / JCM 16557)</name>
    <dbReference type="NCBI Taxonomy" id="529709"/>
    <lineage>
        <taxon>Archaea</taxon>
        <taxon>Methanobacteriati</taxon>
        <taxon>Methanobacteriota</taxon>
        <taxon>Thermococci</taxon>
        <taxon>Thermococcales</taxon>
        <taxon>Thermococcaceae</taxon>
        <taxon>Pyrococcus</taxon>
    </lineage>
</organism>
<dbReference type="STRING" id="529709.PYCH_14400"/>
<reference evidence="6 7" key="1">
    <citation type="journal article" date="2011" name="J. Bacteriol.">
        <title>Complete genome sequence of the obligate piezophilic hyperthermophilic archaeon Pyrococcus yayanosii CH1.</title>
        <authorList>
            <person name="Jun X."/>
            <person name="Lupeng L."/>
            <person name="Minjuan X."/>
            <person name="Oger P."/>
            <person name="Fengping W."/>
            <person name="Jebbar M."/>
            <person name="Xiang X."/>
        </authorList>
    </citation>
    <scope>NUCLEOTIDE SEQUENCE [LARGE SCALE GENOMIC DNA]</scope>
    <source>
        <strain evidence="7">CH1 / JCM 16557</strain>
    </source>
</reference>
<dbReference type="HOGENOM" id="CLU_638764_0_0_2"/>
<keyword evidence="1 5" id="KW-0963">Cytoplasm</keyword>
<dbReference type="SUPFAM" id="SSF52540">
    <property type="entry name" value="P-loop containing nucleoside triphosphate hydrolases"/>
    <property type="match status" value="1"/>
</dbReference>
<dbReference type="InterPro" id="IPR016557">
    <property type="entry name" value="Cyc_diphosphoglycerate_synth"/>
</dbReference>
<dbReference type="InterPro" id="IPR027417">
    <property type="entry name" value="P-loop_NTPase"/>
</dbReference>
<dbReference type="RefSeq" id="WP_013906166.1">
    <property type="nucleotide sequence ID" value="NC_015680.1"/>
</dbReference>
<gene>
    <name evidence="5" type="primary">cpgS</name>
    <name evidence="6" type="ordered locus">PYCH_14400</name>
</gene>
<comment type="function">
    <text evidence="5">Catalyzes the formation of cyclic 2,3-diphosphoglycerate (cDPG) by formation of an intramolecular phosphoanhydride bond at the expense of ATP.</text>
</comment>
<keyword evidence="3 5" id="KW-0547">Nucleotide-binding</keyword>
<keyword evidence="7" id="KW-1185">Reference proteome</keyword>
<evidence type="ECO:0000256" key="3">
    <source>
        <dbReference type="ARBA" id="ARBA00022741"/>
    </source>
</evidence>
<evidence type="ECO:0000256" key="1">
    <source>
        <dbReference type="ARBA" id="ARBA00022490"/>
    </source>
</evidence>
<dbReference type="GO" id="GO:0006094">
    <property type="term" value="P:gluconeogenesis"/>
    <property type="evidence" value="ECO:0007669"/>
    <property type="project" value="InterPro"/>
</dbReference>
<evidence type="ECO:0000256" key="5">
    <source>
        <dbReference type="HAMAP-Rule" id="MF_01908"/>
    </source>
</evidence>
<accession>F8AJG1</accession>
<dbReference type="Gene3D" id="3.40.50.300">
    <property type="entry name" value="P-loop containing nucleotide triphosphate hydrolases"/>
    <property type="match status" value="1"/>
</dbReference>
<dbReference type="GO" id="GO:0005524">
    <property type="term" value="F:ATP binding"/>
    <property type="evidence" value="ECO:0007669"/>
    <property type="project" value="UniProtKB-KW"/>
</dbReference>
<dbReference type="HAMAP" id="MF_01908">
    <property type="entry name" value="Cyc_PG_syn"/>
    <property type="match status" value="1"/>
</dbReference>
<evidence type="ECO:0000313" key="7">
    <source>
        <dbReference type="Proteomes" id="UP000008386"/>
    </source>
</evidence>
<keyword evidence="4 5" id="KW-0067">ATP-binding</keyword>
<protein>
    <recommendedName>
        <fullName evidence="5">Cyclic 2,3-diphosphoglycerate synthetase</fullName>
        <shortName evidence="5">cDPGS</shortName>
        <ecNumber evidence="5">6.5.1.9</ecNumber>
    </recommendedName>
</protein>
<evidence type="ECO:0000256" key="4">
    <source>
        <dbReference type="ARBA" id="ARBA00022840"/>
    </source>
</evidence>
<dbReference type="AlphaFoldDB" id="F8AJG1"/>
<dbReference type="eggNOG" id="arCOG01230">
    <property type="taxonomic scope" value="Archaea"/>
</dbReference>
<dbReference type="EMBL" id="CP002779">
    <property type="protein sequence ID" value="AEH25110.1"/>
    <property type="molecule type" value="Genomic_DNA"/>
</dbReference>
<proteinExistence type="inferred from homology"/>
<dbReference type="GeneID" id="10838011"/>
<sequence>MRLVLIDGEHYPDVIRWALEKVGACCAVFVGGMEKIGGIEDIERVLGIPVYHDRDYLRAIERAVRENGVTEVIDLSDDPVLTPEDRFRIASLLLRMGVVYKGADFEFRPKEWKRLDIPSLAVIGTGKRVGKTAVSGFIARTLKELYRVVVVTMGRGGPEKPELIRGDEMKITPEFLLEVAEKGRHAASDHFEDALMAGVPTVGCRRCGGGLAGFSFLDIVEEGIRVAKTLNPQLIILEGSGGTFPNVMADAFIVVVSALQGVESVKSYFGPFRISLADLVVITIADAVPKEKLEELKGVIGRINPQADVHLTRFTPRLIGKVEGRAVVITTSPRAAERVAKELGERGIEIVGWSGSLANRAQLRKEMMDFPQYETVIVELKAAAVDVVVREVLRAGKKVVFLDNEPVNMDGKDLAGAVRELARRVVG</sequence>
<dbReference type="OrthoDB" id="85545at2157"/>
<comment type="subcellular location">
    <subcellularLocation>
        <location evidence="5">Cytoplasm</location>
    </subcellularLocation>
</comment>
<dbReference type="GO" id="GO:0016874">
    <property type="term" value="F:ligase activity"/>
    <property type="evidence" value="ECO:0007669"/>
    <property type="project" value="UniProtKB-UniRule"/>
</dbReference>
<dbReference type="GO" id="GO:0005737">
    <property type="term" value="C:cytoplasm"/>
    <property type="evidence" value="ECO:0007669"/>
    <property type="project" value="UniProtKB-SubCell"/>
</dbReference>
<dbReference type="PIRSF" id="PIRSF009445">
    <property type="entry name" value="Cyc_PG_syn"/>
    <property type="match status" value="1"/>
</dbReference>
<dbReference type="Proteomes" id="UP000008386">
    <property type="component" value="Chromosome"/>
</dbReference>
<keyword evidence="2 5" id="KW-0436">Ligase</keyword>
<evidence type="ECO:0000256" key="2">
    <source>
        <dbReference type="ARBA" id="ARBA00022598"/>
    </source>
</evidence>
<dbReference type="GO" id="GO:0036356">
    <property type="term" value="F:cyclic 2,3-diphosphoglycerate synthetase activity"/>
    <property type="evidence" value="ECO:0007669"/>
    <property type="project" value="InterPro"/>
</dbReference>
<dbReference type="KEGG" id="pya:PYCH_14400"/>
<comment type="catalytic activity">
    <reaction evidence="5">
        <text>(2R)-2,3-bisphosphoglycerate + ATP + H(+) = cyclic (2R)-2,3-bisphosphoglycerate + ADP + phosphate</text>
        <dbReference type="Rhea" id="RHEA:42412"/>
        <dbReference type="ChEBI" id="CHEBI:15378"/>
        <dbReference type="ChEBI" id="CHEBI:30616"/>
        <dbReference type="ChEBI" id="CHEBI:43474"/>
        <dbReference type="ChEBI" id="CHEBI:58248"/>
        <dbReference type="ChEBI" id="CHEBI:79081"/>
        <dbReference type="ChEBI" id="CHEBI:456216"/>
        <dbReference type="EC" id="6.5.1.9"/>
    </reaction>
</comment>
<comment type="similarity">
    <text evidence="5">Belongs to the cyclic 2,3-diphosphoglycerate synthetase family.</text>
</comment>
<dbReference type="EC" id="6.5.1.9" evidence="5"/>
<evidence type="ECO:0000313" key="6">
    <source>
        <dbReference type="EMBL" id="AEH25110.1"/>
    </source>
</evidence>
<name>F8AJG1_PYRYC</name>